<name>A0ACC0CNE1_9PEZI</name>
<protein>
    <submittedName>
        <fullName evidence="1">3-beta hydroxysteroid dehydrogenase/isomerase</fullName>
    </submittedName>
</protein>
<sequence>MSTELVLITGVSGFLGYATTVSALESGYRVRGVVRRELQINEIKRVLPGQFLDKIEFVIIPDLGAVGAFGEPMKDVDHIIHVASPVPADTDEYTRDYLEPARDITLNVFSAAVKFPQIKRIVVTSSIAPFIPTSEFASGNFSKDVFRSDDEICHYKMTDQFPNRVFAYLASKSIALDAGEQFIKDNKPPFGVVFLMPTFVFGPNKLSRTVEELTKGSNHYLLDLILGKLKDPSLTVSVHIDDVAKLHVLSLDSSIPPGRYLLDSEGASGTNWSEALPFVRKYFQESIGKVFVEEVEAHPVDIRIDNSKAEETFGIKFKSFEEQVKDTVGFYLSLISD</sequence>
<organism evidence="1 2">
    <name type="scientific">Hypoxylon rubiginosum</name>
    <dbReference type="NCBI Taxonomy" id="110542"/>
    <lineage>
        <taxon>Eukaryota</taxon>
        <taxon>Fungi</taxon>
        <taxon>Dikarya</taxon>
        <taxon>Ascomycota</taxon>
        <taxon>Pezizomycotina</taxon>
        <taxon>Sordariomycetes</taxon>
        <taxon>Xylariomycetidae</taxon>
        <taxon>Xylariales</taxon>
        <taxon>Hypoxylaceae</taxon>
        <taxon>Hypoxylon</taxon>
    </lineage>
</organism>
<evidence type="ECO:0000313" key="1">
    <source>
        <dbReference type="EMBL" id="KAI6081881.1"/>
    </source>
</evidence>
<proteinExistence type="predicted"/>
<dbReference type="Proteomes" id="UP001497680">
    <property type="component" value="Unassembled WGS sequence"/>
</dbReference>
<keyword evidence="2" id="KW-1185">Reference proteome</keyword>
<gene>
    <name evidence="1" type="ORF">F4821DRAFT_16086</name>
</gene>
<reference evidence="1 2" key="1">
    <citation type="journal article" date="2022" name="New Phytol.">
        <title>Ecological generalism drives hyperdiversity of secondary metabolite gene clusters in xylarialean endophytes.</title>
        <authorList>
            <person name="Franco M.E.E."/>
            <person name="Wisecaver J.H."/>
            <person name="Arnold A.E."/>
            <person name="Ju Y.M."/>
            <person name="Slot J.C."/>
            <person name="Ahrendt S."/>
            <person name="Moore L.P."/>
            <person name="Eastman K.E."/>
            <person name="Scott K."/>
            <person name="Konkel Z."/>
            <person name="Mondo S.J."/>
            <person name="Kuo A."/>
            <person name="Hayes R.D."/>
            <person name="Haridas S."/>
            <person name="Andreopoulos B."/>
            <person name="Riley R."/>
            <person name="LaButti K."/>
            <person name="Pangilinan J."/>
            <person name="Lipzen A."/>
            <person name="Amirebrahimi M."/>
            <person name="Yan J."/>
            <person name="Adam C."/>
            <person name="Keymanesh K."/>
            <person name="Ng V."/>
            <person name="Louie K."/>
            <person name="Northen T."/>
            <person name="Drula E."/>
            <person name="Henrissat B."/>
            <person name="Hsieh H.M."/>
            <person name="Youens-Clark K."/>
            <person name="Lutzoni F."/>
            <person name="Miadlikowska J."/>
            <person name="Eastwood D.C."/>
            <person name="Hamelin R.C."/>
            <person name="Grigoriev I.V."/>
            <person name="U'Ren J.M."/>
        </authorList>
    </citation>
    <scope>NUCLEOTIDE SEQUENCE [LARGE SCALE GENOMIC DNA]</scope>
    <source>
        <strain evidence="1 2">ER1909</strain>
    </source>
</reference>
<dbReference type="EMBL" id="MU394383">
    <property type="protein sequence ID" value="KAI6081881.1"/>
    <property type="molecule type" value="Genomic_DNA"/>
</dbReference>
<evidence type="ECO:0000313" key="2">
    <source>
        <dbReference type="Proteomes" id="UP001497680"/>
    </source>
</evidence>
<accession>A0ACC0CNE1</accession>
<comment type="caution">
    <text evidence="1">The sequence shown here is derived from an EMBL/GenBank/DDBJ whole genome shotgun (WGS) entry which is preliminary data.</text>
</comment>